<dbReference type="GO" id="GO:0005829">
    <property type="term" value="C:cytosol"/>
    <property type="evidence" value="ECO:0007669"/>
    <property type="project" value="TreeGrafter"/>
</dbReference>
<name>A0A0W8G425_9ZZZZ</name>
<organism evidence="5">
    <name type="scientific">hydrocarbon metagenome</name>
    <dbReference type="NCBI Taxonomy" id="938273"/>
    <lineage>
        <taxon>unclassified sequences</taxon>
        <taxon>metagenomes</taxon>
        <taxon>ecological metagenomes</taxon>
    </lineage>
</organism>
<dbReference type="Gene3D" id="3.20.20.10">
    <property type="entry name" value="Alanine racemase"/>
    <property type="match status" value="1"/>
</dbReference>
<dbReference type="Pfam" id="PF00842">
    <property type="entry name" value="Ala_racemase_C"/>
    <property type="match status" value="1"/>
</dbReference>
<sequence length="374" mass="39737">MTIPYNYLRARIRVAHIVDNYKALCRPGGETIPVIKADAYGHGLIPVAQALSAAGAATFAVGTVEEAAALRGSGIPDRIISLLGPLDAGQCQALWAYDIIPFVHHPDQLHLLAGVARHMDGSLGVALKCDTGMRRLGFIRKEAAEAARIITAAPNLHVAMLSSHLATADDPEDVDYVAAQIQEFNAIRDMLHQAGLTFQSNLANSAAILAHPEAHFDSRRAGIALYGGNPFHGTPLAHLGRGLKPAMDVATRIVSVHDLAPGQSISYGRTFTAPDAMRVAVVAAGYADAYSRNLSNTGFMLLGDTRVPICGRVCMQLTAVDVSEVPAAKPGDEILLLGGQGEEAITPDDLAEWWGTISYEPLCLLGLNPREYIG</sequence>
<keyword evidence="2" id="KW-0663">Pyridoxal phosphate</keyword>
<evidence type="ECO:0000256" key="1">
    <source>
        <dbReference type="ARBA" id="ARBA00001933"/>
    </source>
</evidence>
<dbReference type="InterPro" id="IPR020622">
    <property type="entry name" value="Ala_racemase_pyridoxalP-BS"/>
</dbReference>
<keyword evidence="3 5" id="KW-0413">Isomerase</keyword>
<comment type="cofactor">
    <cofactor evidence="1">
        <name>pyridoxal 5'-phosphate</name>
        <dbReference type="ChEBI" id="CHEBI:597326"/>
    </cofactor>
</comment>
<evidence type="ECO:0000256" key="3">
    <source>
        <dbReference type="ARBA" id="ARBA00023235"/>
    </source>
</evidence>
<dbReference type="PANTHER" id="PTHR30511">
    <property type="entry name" value="ALANINE RACEMASE"/>
    <property type="match status" value="1"/>
</dbReference>
<dbReference type="PRINTS" id="PR00992">
    <property type="entry name" value="ALARACEMASE"/>
</dbReference>
<dbReference type="InterPro" id="IPR000821">
    <property type="entry name" value="Ala_racemase"/>
</dbReference>
<dbReference type="EMBL" id="LNQE01000287">
    <property type="protein sequence ID" value="KUG27809.1"/>
    <property type="molecule type" value="Genomic_DNA"/>
</dbReference>
<dbReference type="InterPro" id="IPR001608">
    <property type="entry name" value="Ala_racemase_N"/>
</dbReference>
<dbReference type="HAMAP" id="MF_01201">
    <property type="entry name" value="Ala_racemase"/>
    <property type="match status" value="1"/>
</dbReference>
<dbReference type="CDD" id="cd00430">
    <property type="entry name" value="PLPDE_III_AR"/>
    <property type="match status" value="1"/>
</dbReference>
<reference evidence="5" key="1">
    <citation type="journal article" date="2015" name="Proc. Natl. Acad. Sci. U.S.A.">
        <title>Networks of energetic and metabolic interactions define dynamics in microbial communities.</title>
        <authorList>
            <person name="Embree M."/>
            <person name="Liu J.K."/>
            <person name="Al-Bassam M.M."/>
            <person name="Zengler K."/>
        </authorList>
    </citation>
    <scope>NUCLEOTIDE SEQUENCE</scope>
</reference>
<evidence type="ECO:0000256" key="2">
    <source>
        <dbReference type="ARBA" id="ARBA00022898"/>
    </source>
</evidence>
<proteinExistence type="inferred from homology"/>
<evidence type="ECO:0000259" key="4">
    <source>
        <dbReference type="SMART" id="SM01005"/>
    </source>
</evidence>
<dbReference type="NCBIfam" id="TIGR00492">
    <property type="entry name" value="alr"/>
    <property type="match status" value="1"/>
</dbReference>
<gene>
    <name evidence="5" type="ORF">ASZ90_002341</name>
</gene>
<dbReference type="PROSITE" id="PS00395">
    <property type="entry name" value="ALANINE_RACEMASE"/>
    <property type="match status" value="1"/>
</dbReference>
<comment type="caution">
    <text evidence="5">The sequence shown here is derived from an EMBL/GenBank/DDBJ whole genome shotgun (WGS) entry which is preliminary data.</text>
</comment>
<dbReference type="SUPFAM" id="SSF51419">
    <property type="entry name" value="PLP-binding barrel"/>
    <property type="match status" value="1"/>
</dbReference>
<accession>A0A0W8G425</accession>
<dbReference type="EC" id="5.1.1.1" evidence="5"/>
<dbReference type="GO" id="GO:0006522">
    <property type="term" value="P:alanine metabolic process"/>
    <property type="evidence" value="ECO:0007669"/>
    <property type="project" value="InterPro"/>
</dbReference>
<dbReference type="Pfam" id="PF01168">
    <property type="entry name" value="Ala_racemase_N"/>
    <property type="match status" value="1"/>
</dbReference>
<dbReference type="SUPFAM" id="SSF50621">
    <property type="entry name" value="Alanine racemase C-terminal domain-like"/>
    <property type="match status" value="1"/>
</dbReference>
<dbReference type="InterPro" id="IPR029066">
    <property type="entry name" value="PLP-binding_barrel"/>
</dbReference>
<protein>
    <submittedName>
        <fullName evidence="5">Alanine racemase</fullName>
        <ecNumber evidence="5">5.1.1.1</ecNumber>
    </submittedName>
</protein>
<feature type="domain" description="Alanine racemase C-terminal" evidence="4">
    <location>
        <begin position="246"/>
        <end position="373"/>
    </location>
</feature>
<evidence type="ECO:0000313" key="5">
    <source>
        <dbReference type="EMBL" id="KUG27809.1"/>
    </source>
</evidence>
<dbReference type="GO" id="GO:0008784">
    <property type="term" value="F:alanine racemase activity"/>
    <property type="evidence" value="ECO:0007669"/>
    <property type="project" value="UniProtKB-EC"/>
</dbReference>
<dbReference type="SMART" id="SM01005">
    <property type="entry name" value="Ala_racemase_C"/>
    <property type="match status" value="1"/>
</dbReference>
<dbReference type="GO" id="GO:0030170">
    <property type="term" value="F:pyridoxal phosphate binding"/>
    <property type="evidence" value="ECO:0007669"/>
    <property type="project" value="TreeGrafter"/>
</dbReference>
<dbReference type="AlphaFoldDB" id="A0A0W8G425"/>
<dbReference type="InterPro" id="IPR009006">
    <property type="entry name" value="Ala_racemase/Decarboxylase_C"/>
</dbReference>
<dbReference type="InterPro" id="IPR011079">
    <property type="entry name" value="Ala_racemase_C"/>
</dbReference>
<dbReference type="PANTHER" id="PTHR30511:SF0">
    <property type="entry name" value="ALANINE RACEMASE, CATABOLIC-RELATED"/>
    <property type="match status" value="1"/>
</dbReference>
<dbReference type="FunFam" id="3.20.20.10:FF:000002">
    <property type="entry name" value="Alanine racemase"/>
    <property type="match status" value="1"/>
</dbReference>
<dbReference type="Gene3D" id="2.40.37.10">
    <property type="entry name" value="Lyase, Ornithine Decarboxylase, Chain A, domain 1"/>
    <property type="match status" value="1"/>
</dbReference>